<dbReference type="InterPro" id="IPR041715">
    <property type="entry name" value="HisRS-like_core"/>
</dbReference>
<evidence type="ECO:0000313" key="3">
    <source>
        <dbReference type="Proteomes" id="UP000255277"/>
    </source>
</evidence>
<dbReference type="Gene3D" id="3.30.930.10">
    <property type="entry name" value="Bira Bifunctional Protein, Domain 2"/>
    <property type="match status" value="1"/>
</dbReference>
<dbReference type="AlphaFoldDB" id="A0A380FHZ7"/>
<dbReference type="PANTHER" id="PTHR43707">
    <property type="entry name" value="HISTIDYL-TRNA SYNTHETASE"/>
    <property type="match status" value="1"/>
</dbReference>
<accession>A0A380FHZ7</accession>
<dbReference type="EMBL" id="UHDK01000001">
    <property type="protein sequence ID" value="SUM33390.1"/>
    <property type="molecule type" value="Genomic_DNA"/>
</dbReference>
<dbReference type="InterPro" id="IPR045864">
    <property type="entry name" value="aa-tRNA-synth_II/BPL/LPL"/>
</dbReference>
<protein>
    <submittedName>
        <fullName evidence="2">Histidyl-tRNA synthetase</fullName>
        <ecNumber evidence="2">6.1.1.21</ecNumber>
    </submittedName>
</protein>
<dbReference type="GO" id="GO:0005737">
    <property type="term" value="C:cytoplasm"/>
    <property type="evidence" value="ECO:0007669"/>
    <property type="project" value="InterPro"/>
</dbReference>
<feature type="domain" description="Class II Histidinyl-tRNA synthetase (HisRS)-like catalytic core" evidence="1">
    <location>
        <begin position="8"/>
        <end position="86"/>
    </location>
</feature>
<sequence length="121" mass="13831">MKHQKNYFAEVKQHLDDLEIPYVEDPNLVRGLDYYTHTAFELMIDNPNFDGAITTLCGGGRYNGLLELLDGPNQTGIGFALSIERLLMALEEEGIELDVDKDFDLFIVTMVNKLIDMRLNY</sequence>
<organism evidence="2 3">
    <name type="scientific">Staphylococcus gallinarum</name>
    <dbReference type="NCBI Taxonomy" id="1293"/>
    <lineage>
        <taxon>Bacteria</taxon>
        <taxon>Bacillati</taxon>
        <taxon>Bacillota</taxon>
        <taxon>Bacilli</taxon>
        <taxon>Bacillales</taxon>
        <taxon>Staphylococcaceae</taxon>
        <taxon>Staphylococcus</taxon>
    </lineage>
</organism>
<keyword evidence="2" id="KW-0030">Aminoacyl-tRNA synthetase</keyword>
<proteinExistence type="predicted"/>
<dbReference type="Proteomes" id="UP000255277">
    <property type="component" value="Unassembled WGS sequence"/>
</dbReference>
<dbReference type="GO" id="GO:0006427">
    <property type="term" value="P:histidyl-tRNA aminoacylation"/>
    <property type="evidence" value="ECO:0007669"/>
    <property type="project" value="TreeGrafter"/>
</dbReference>
<dbReference type="GO" id="GO:0016740">
    <property type="term" value="F:transferase activity"/>
    <property type="evidence" value="ECO:0007669"/>
    <property type="project" value="UniProtKB-ARBA"/>
</dbReference>
<reference evidence="2 3" key="1">
    <citation type="submission" date="2018-06" db="EMBL/GenBank/DDBJ databases">
        <authorList>
            <consortium name="Pathogen Informatics"/>
            <person name="Doyle S."/>
        </authorList>
    </citation>
    <scope>NUCLEOTIDE SEQUENCE [LARGE SCALE GENOMIC DNA]</scope>
    <source>
        <strain evidence="2 3">NCTC12195</strain>
    </source>
</reference>
<dbReference type="PANTHER" id="PTHR43707:SF1">
    <property type="entry name" value="HISTIDINE--TRNA LIGASE, MITOCHONDRIAL-RELATED"/>
    <property type="match status" value="1"/>
</dbReference>
<dbReference type="GO" id="GO:0004821">
    <property type="term" value="F:histidine-tRNA ligase activity"/>
    <property type="evidence" value="ECO:0007669"/>
    <property type="project" value="UniProtKB-EC"/>
</dbReference>
<dbReference type="InterPro" id="IPR004516">
    <property type="entry name" value="HisRS/HisZ"/>
</dbReference>
<evidence type="ECO:0000259" key="1">
    <source>
        <dbReference type="Pfam" id="PF13393"/>
    </source>
</evidence>
<dbReference type="GO" id="GO:0140096">
    <property type="term" value="F:catalytic activity, acting on a protein"/>
    <property type="evidence" value="ECO:0007669"/>
    <property type="project" value="UniProtKB-ARBA"/>
</dbReference>
<dbReference type="SUPFAM" id="SSF55681">
    <property type="entry name" value="Class II aaRS and biotin synthetases"/>
    <property type="match status" value="1"/>
</dbReference>
<dbReference type="Pfam" id="PF13393">
    <property type="entry name" value="tRNA-synt_His"/>
    <property type="match status" value="1"/>
</dbReference>
<dbReference type="EC" id="6.1.1.21" evidence="2"/>
<keyword evidence="2" id="KW-0436">Ligase</keyword>
<name>A0A380FHZ7_STAGA</name>
<evidence type="ECO:0000313" key="2">
    <source>
        <dbReference type="EMBL" id="SUM33390.1"/>
    </source>
</evidence>
<dbReference type="STRING" id="1293.SH09_04905"/>
<gene>
    <name evidence="2" type="primary">hisS_1</name>
    <name evidence="2" type="ORF">NCTC12195_02849</name>
</gene>